<dbReference type="AlphaFoldDB" id="A0A150KLC7"/>
<comment type="caution">
    <text evidence="1">The sequence shown here is derived from an EMBL/GenBank/DDBJ whole genome shotgun (WGS) entry which is preliminary data.</text>
</comment>
<evidence type="ECO:0000313" key="1">
    <source>
        <dbReference type="EMBL" id="KYC94335.1"/>
    </source>
</evidence>
<protein>
    <submittedName>
        <fullName evidence="1">Uncharacterized protein</fullName>
    </submittedName>
</protein>
<keyword evidence="2" id="KW-1185">Reference proteome</keyword>
<gene>
    <name evidence="1" type="ORF">B4102_3686</name>
</gene>
<evidence type="ECO:0000313" key="2">
    <source>
        <dbReference type="Proteomes" id="UP000075666"/>
    </source>
</evidence>
<accession>A0A150KLC7</accession>
<dbReference type="Proteomes" id="UP000075666">
    <property type="component" value="Unassembled WGS sequence"/>
</dbReference>
<reference evidence="1 2" key="1">
    <citation type="submission" date="2016-01" db="EMBL/GenBank/DDBJ databases">
        <title>Genome Sequences of Twelve Sporeforming Bacillus Species Isolated from Foods.</title>
        <authorList>
            <person name="Berendsen E.M."/>
            <person name="Wells-Bennik M.H."/>
            <person name="Krawcyk A.O."/>
            <person name="De Jong A."/>
            <person name="Holsappel S."/>
            <person name="Eijlander R.T."/>
            <person name="Kuipers O.P."/>
        </authorList>
    </citation>
    <scope>NUCLEOTIDE SEQUENCE [LARGE SCALE GENOMIC DNA]</scope>
    <source>
        <strain evidence="1 2">B4102</strain>
    </source>
</reference>
<sequence>MANTLVAFTTFFFLGILFPPLQNNLLFSFMKKAFDNRNDNCILLSLDFLGEGS</sequence>
<organism evidence="1 2">
    <name type="scientific">Heyndrickxia sporothermodurans</name>
    <dbReference type="NCBI Taxonomy" id="46224"/>
    <lineage>
        <taxon>Bacteria</taxon>
        <taxon>Bacillati</taxon>
        <taxon>Bacillota</taxon>
        <taxon>Bacilli</taxon>
        <taxon>Bacillales</taxon>
        <taxon>Bacillaceae</taxon>
        <taxon>Heyndrickxia</taxon>
    </lineage>
</organism>
<proteinExistence type="predicted"/>
<dbReference type="EMBL" id="LQYN01000102">
    <property type="protein sequence ID" value="KYC94335.1"/>
    <property type="molecule type" value="Genomic_DNA"/>
</dbReference>
<name>A0A150KLC7_9BACI</name>